<keyword evidence="2" id="KW-0472">Membrane</keyword>
<comment type="caution">
    <text evidence="3">The sequence shown here is derived from an EMBL/GenBank/DDBJ whole genome shotgun (WGS) entry which is preliminary data.</text>
</comment>
<gene>
    <name evidence="3" type="ORF">BLNAU_3015</name>
</gene>
<reference evidence="3 4" key="1">
    <citation type="journal article" date="2022" name="bioRxiv">
        <title>Genomics of Preaxostyla Flagellates Illuminates Evolutionary Transitions and the Path Towards Mitochondrial Loss.</title>
        <authorList>
            <person name="Novak L.V.F."/>
            <person name="Treitli S.C."/>
            <person name="Pyrih J."/>
            <person name="Halakuc P."/>
            <person name="Pipaliya S.V."/>
            <person name="Vacek V."/>
            <person name="Brzon O."/>
            <person name="Soukal P."/>
            <person name="Eme L."/>
            <person name="Dacks J.B."/>
            <person name="Karnkowska A."/>
            <person name="Elias M."/>
            <person name="Hampl V."/>
        </authorList>
    </citation>
    <scope>NUCLEOTIDE SEQUENCE [LARGE SCALE GENOMIC DNA]</scope>
    <source>
        <strain evidence="3">NAU3</strain>
        <tissue evidence="3">Gut</tissue>
    </source>
</reference>
<keyword evidence="2" id="KW-1133">Transmembrane helix</keyword>
<feature type="compositionally biased region" description="Basic and acidic residues" evidence="1">
    <location>
        <begin position="294"/>
        <end position="335"/>
    </location>
</feature>
<feature type="region of interest" description="Disordered" evidence="1">
    <location>
        <begin position="294"/>
        <end position="341"/>
    </location>
</feature>
<proteinExistence type="predicted"/>
<protein>
    <recommendedName>
        <fullName evidence="5">CUB domain-containing protein</fullName>
    </recommendedName>
</protein>
<organism evidence="3 4">
    <name type="scientific">Blattamonas nauphoetae</name>
    <dbReference type="NCBI Taxonomy" id="2049346"/>
    <lineage>
        <taxon>Eukaryota</taxon>
        <taxon>Metamonada</taxon>
        <taxon>Preaxostyla</taxon>
        <taxon>Oxymonadida</taxon>
        <taxon>Blattamonas</taxon>
    </lineage>
</organism>
<keyword evidence="2" id="KW-0812">Transmembrane</keyword>
<evidence type="ECO:0000256" key="1">
    <source>
        <dbReference type="SAM" id="MobiDB-lite"/>
    </source>
</evidence>
<evidence type="ECO:0008006" key="5">
    <source>
        <dbReference type="Google" id="ProtNLM"/>
    </source>
</evidence>
<accession>A0ABQ9YE13</accession>
<evidence type="ECO:0000313" key="3">
    <source>
        <dbReference type="EMBL" id="KAK2961959.1"/>
    </source>
</evidence>
<name>A0ABQ9YE13_9EUKA</name>
<sequence length="341" mass="37487">MSFEGSSSTESAIEMRDCVFKGEPIQPASTNENDVICEWESGLIVIEKCSFEDVSTKFTHLSVGALRVIDSSVSLTTSHFELNGPRVSSFPSLSWNIACTGSTSELCVVKRSDESQIAEPFFIPTLSFDTCSSTYSSKTKDYSVVISGTSLIPCGLSLIVFEVNNNSEGKSLPFVLPSSFASHHNDTSISLEIPASSFKGLDAKFAWNASLRFGKDGRTSSFRMKRTDKEIRAEAMGKTLPWLIPLIVSISVLLLVAVVLIILCCRRKGKTTQNMSEMKEQDAIQIEEEKIDVEQETRQGVHVNDAKDPLSTHPKEDTKKPDTVPSSSKEEHDCEISDFSS</sequence>
<keyword evidence="4" id="KW-1185">Reference proteome</keyword>
<evidence type="ECO:0000313" key="4">
    <source>
        <dbReference type="Proteomes" id="UP001281761"/>
    </source>
</evidence>
<dbReference type="Proteomes" id="UP001281761">
    <property type="component" value="Unassembled WGS sequence"/>
</dbReference>
<dbReference type="EMBL" id="JARBJD010000013">
    <property type="protein sequence ID" value="KAK2961959.1"/>
    <property type="molecule type" value="Genomic_DNA"/>
</dbReference>
<feature type="transmembrane region" description="Helical" evidence="2">
    <location>
        <begin position="242"/>
        <end position="265"/>
    </location>
</feature>
<evidence type="ECO:0000256" key="2">
    <source>
        <dbReference type="SAM" id="Phobius"/>
    </source>
</evidence>